<evidence type="ECO:0000256" key="1">
    <source>
        <dbReference type="SAM" id="MobiDB-lite"/>
    </source>
</evidence>
<evidence type="ECO:0000313" key="3">
    <source>
        <dbReference type="Proteomes" id="UP000664991"/>
    </source>
</evidence>
<dbReference type="EMBL" id="JAEMGP010000009">
    <property type="protein sequence ID" value="KAG5204781.1"/>
    <property type="molecule type" value="Genomic_DNA"/>
</dbReference>
<protein>
    <submittedName>
        <fullName evidence="2">Uncharacterized protein</fullName>
    </submittedName>
</protein>
<organism evidence="2 3">
    <name type="scientific">Ovis aries</name>
    <name type="common">Sheep</name>
    <dbReference type="NCBI Taxonomy" id="9940"/>
    <lineage>
        <taxon>Eukaryota</taxon>
        <taxon>Metazoa</taxon>
        <taxon>Chordata</taxon>
        <taxon>Craniata</taxon>
        <taxon>Vertebrata</taxon>
        <taxon>Euteleostomi</taxon>
        <taxon>Mammalia</taxon>
        <taxon>Eutheria</taxon>
        <taxon>Laurasiatheria</taxon>
        <taxon>Artiodactyla</taxon>
        <taxon>Ruminantia</taxon>
        <taxon>Pecora</taxon>
        <taxon>Bovidae</taxon>
        <taxon>Caprinae</taxon>
        <taxon>Ovis</taxon>
    </lineage>
</organism>
<gene>
    <name evidence="2" type="ORF">JEQ12_019226</name>
</gene>
<evidence type="ECO:0000313" key="2">
    <source>
        <dbReference type="EMBL" id="KAG5204781.1"/>
    </source>
</evidence>
<accession>A0A836D2N0</accession>
<feature type="region of interest" description="Disordered" evidence="1">
    <location>
        <begin position="51"/>
        <end position="91"/>
    </location>
</feature>
<feature type="compositionally biased region" description="Polar residues" evidence="1">
    <location>
        <begin position="74"/>
        <end position="91"/>
    </location>
</feature>
<sequence>MHVNEPKVRARTIIVSLAVTSDLSSQEHMPPASPEVSILISEWLWETFSSQKPGVKGEDLEPATPRPYPEARTVTPSPAPSTHNTRDASSA</sequence>
<comment type="caution">
    <text evidence="2">The sequence shown here is derived from an EMBL/GenBank/DDBJ whole genome shotgun (WGS) entry which is preliminary data.</text>
</comment>
<dbReference type="AlphaFoldDB" id="A0A836D2N0"/>
<reference evidence="2 3" key="1">
    <citation type="submission" date="2020-12" db="EMBL/GenBank/DDBJ databases">
        <title>De novo assembly of Tibetan sheep genome.</title>
        <authorList>
            <person name="Li X."/>
        </authorList>
    </citation>
    <scope>NUCLEOTIDE SEQUENCE [LARGE SCALE GENOMIC DNA]</scope>
    <source>
        <tissue evidence="2">Heart</tissue>
    </source>
</reference>
<name>A0A836D2N0_SHEEP</name>
<dbReference type="Proteomes" id="UP000664991">
    <property type="component" value="Unassembled WGS sequence"/>
</dbReference>
<proteinExistence type="predicted"/>